<keyword evidence="2" id="KW-1133">Transmembrane helix</keyword>
<evidence type="ECO:0000256" key="1">
    <source>
        <dbReference type="PIRNR" id="PIRNR005348"/>
    </source>
</evidence>
<feature type="transmembrane region" description="Helical" evidence="2">
    <location>
        <begin position="294"/>
        <end position="316"/>
    </location>
</feature>
<dbReference type="RefSeq" id="WP_066714646.1">
    <property type="nucleotide sequence ID" value="NZ_JARFNM010000001.1"/>
</dbReference>
<feature type="transmembrane region" description="Helical" evidence="2">
    <location>
        <begin position="135"/>
        <end position="157"/>
    </location>
</feature>
<comment type="caution">
    <text evidence="3">The sequence shown here is derived from an EMBL/GenBank/DDBJ whole genome shotgun (WGS) entry which is preliminary data.</text>
</comment>
<reference evidence="4" key="1">
    <citation type="submission" date="2016-01" db="EMBL/GenBank/DDBJ databases">
        <authorList>
            <person name="Mitreva M."/>
            <person name="Pepin K.H."/>
            <person name="Mihindukulasuriya K.A."/>
            <person name="Fulton R."/>
            <person name="Fronick C."/>
            <person name="O'Laughlin M."/>
            <person name="Miner T."/>
            <person name="Herter B."/>
            <person name="Rosa B.A."/>
            <person name="Cordes M."/>
            <person name="Tomlinson C."/>
            <person name="Wollam A."/>
            <person name="Palsikar V.B."/>
            <person name="Mardis E.R."/>
            <person name="Wilson R.K."/>
        </authorList>
    </citation>
    <scope>NUCLEOTIDE SEQUENCE [LARGE SCALE GENOMIC DNA]</scope>
    <source>
        <strain evidence="4">KA00274</strain>
    </source>
</reference>
<feature type="transmembrane region" description="Helical" evidence="2">
    <location>
        <begin position="101"/>
        <end position="123"/>
    </location>
</feature>
<protein>
    <submittedName>
        <fullName evidence="3">Putative citrate-sodium symporter</fullName>
    </submittedName>
</protein>
<keyword evidence="4" id="KW-1185">Reference proteome</keyword>
<dbReference type="AlphaFoldDB" id="A0A133Y921"/>
<evidence type="ECO:0000256" key="2">
    <source>
        <dbReference type="SAM" id="Phobius"/>
    </source>
</evidence>
<proteinExistence type="inferred from homology"/>
<feature type="transmembrane region" description="Helical" evidence="2">
    <location>
        <begin position="328"/>
        <end position="349"/>
    </location>
</feature>
<sequence>MDQTKLNGSKCVKLFGAPWPITIIACVVVWAAMFLGLLGTDMASTIVIMLAIGVPLYELGKRIPIWNSYIGGGILLAFLGTAVLNHFAVIPEKYVKSIDLFTGKGGFLTVFIIILISGSVLSLDRKTLLKSFVGYFPAILGGVGVAMLFGVIAGLFFNVSPYRIITHYVLPIMGGGNGGGAVPLSQMYESVTGRSKDEYYNFAVIILTIANIYAILAAALLNKVGNYKKSWTGDKFTLLRGDTKTESAKKEAVVPSIADIGAGFMLAFSSYAGGVLISKYILPVVTKFIFGKQVKIHALACMILLVVILAATGVIPENIRMGAKRLQSFFSSCMTLVIMVGVGVDLSISELVDAITSWGNLLIPLFVVIGAILGSALVGYLVGFYPIDTAVTAGLCMANRGGSGDLAVLGAAERMGLMAYAQLSSRLGGAIILIIGSICFAFML</sequence>
<dbReference type="PIRSF" id="PIRSF005348">
    <property type="entry name" value="YxkH"/>
    <property type="match status" value="1"/>
</dbReference>
<dbReference type="GO" id="GO:0005886">
    <property type="term" value="C:plasma membrane"/>
    <property type="evidence" value="ECO:0007669"/>
    <property type="project" value="UniProtKB-UniRule"/>
</dbReference>
<keyword evidence="2" id="KW-0812">Transmembrane</keyword>
<dbReference type="GO" id="GO:0008514">
    <property type="term" value="F:organic anion transmembrane transporter activity"/>
    <property type="evidence" value="ECO:0007669"/>
    <property type="project" value="InterPro"/>
</dbReference>
<dbReference type="PANTHER" id="PTHR40033">
    <property type="entry name" value="NA(+)-MALATE SYMPORTER"/>
    <property type="match status" value="1"/>
</dbReference>
<dbReference type="STRING" id="1497955.HMPREF1872_01137"/>
<dbReference type="Proteomes" id="UP000070080">
    <property type="component" value="Unassembled WGS sequence"/>
</dbReference>
<dbReference type="PANTHER" id="PTHR40033:SF1">
    <property type="entry name" value="CITRATE-SODIUM SYMPORTER"/>
    <property type="match status" value="1"/>
</dbReference>
<feature type="transmembrane region" description="Helical" evidence="2">
    <location>
        <begin position="423"/>
        <end position="443"/>
    </location>
</feature>
<dbReference type="PATRIC" id="fig|1497955.3.peg.1108"/>
<accession>A0A133Y921</accession>
<feature type="transmembrane region" description="Helical" evidence="2">
    <location>
        <begin position="69"/>
        <end position="89"/>
    </location>
</feature>
<dbReference type="GO" id="GO:0015293">
    <property type="term" value="F:symporter activity"/>
    <property type="evidence" value="ECO:0007669"/>
    <property type="project" value="UniProtKB-UniRule"/>
</dbReference>
<keyword evidence="1" id="KW-0769">Symport</keyword>
<feature type="transmembrane region" description="Helical" evidence="2">
    <location>
        <begin position="199"/>
        <end position="221"/>
    </location>
</feature>
<feature type="transmembrane region" description="Helical" evidence="2">
    <location>
        <begin position="12"/>
        <end position="32"/>
    </location>
</feature>
<evidence type="ECO:0000313" key="4">
    <source>
        <dbReference type="Proteomes" id="UP000070080"/>
    </source>
</evidence>
<evidence type="ECO:0000313" key="3">
    <source>
        <dbReference type="EMBL" id="KXB39595.1"/>
    </source>
</evidence>
<feature type="transmembrane region" description="Helical" evidence="2">
    <location>
        <begin position="257"/>
        <end position="282"/>
    </location>
</feature>
<dbReference type="OrthoDB" id="8584824at2"/>
<keyword evidence="1" id="KW-0813">Transport</keyword>
<keyword evidence="1 2" id="KW-0472">Membrane</keyword>
<name>A0A133Y921_9FIRM</name>
<feature type="transmembrane region" description="Helical" evidence="2">
    <location>
        <begin position="38"/>
        <end position="57"/>
    </location>
</feature>
<feature type="transmembrane region" description="Helical" evidence="2">
    <location>
        <begin position="361"/>
        <end position="382"/>
    </location>
</feature>
<comment type="similarity">
    <text evidence="1">Belongs to the 2-hydroxycarboxylate transporter (2-HCT) (TC 2.A.24) family.</text>
</comment>
<gene>
    <name evidence="3" type="ORF">HMPREF1872_01137</name>
</gene>
<dbReference type="EMBL" id="LSCV01000040">
    <property type="protein sequence ID" value="KXB39595.1"/>
    <property type="molecule type" value="Genomic_DNA"/>
</dbReference>
<organism evidence="3 4">
    <name type="scientific">Amygdalobacter nucleatus</name>
    <dbReference type="NCBI Taxonomy" id="3029274"/>
    <lineage>
        <taxon>Bacteria</taxon>
        <taxon>Bacillati</taxon>
        <taxon>Bacillota</taxon>
        <taxon>Clostridia</taxon>
        <taxon>Eubacteriales</taxon>
        <taxon>Oscillospiraceae</taxon>
        <taxon>Amygdalobacter</taxon>
    </lineage>
</organism>
<dbReference type="InterPro" id="IPR004679">
    <property type="entry name" value="2-OHcarboxylate_transport"/>
</dbReference>
<dbReference type="Pfam" id="PF03390">
    <property type="entry name" value="2HCT"/>
    <property type="match status" value="1"/>
</dbReference>
<dbReference type="PROSITE" id="PS51257">
    <property type="entry name" value="PROKAR_LIPOPROTEIN"/>
    <property type="match status" value="1"/>
</dbReference>